<dbReference type="SMART" id="SM00829">
    <property type="entry name" value="PKS_ER"/>
    <property type="match status" value="1"/>
</dbReference>
<dbReference type="GO" id="GO:0003723">
    <property type="term" value="F:RNA binding"/>
    <property type="evidence" value="ECO:0007669"/>
    <property type="project" value="UniProtKB-KW"/>
</dbReference>
<dbReference type="Gene3D" id="3.40.50.720">
    <property type="entry name" value="NAD(P)-binding Rossmann-like Domain"/>
    <property type="match status" value="1"/>
</dbReference>
<dbReference type="PANTHER" id="PTHR44154">
    <property type="entry name" value="QUINONE OXIDOREDUCTASE"/>
    <property type="match status" value="1"/>
</dbReference>
<dbReference type="PANTHER" id="PTHR44154:SF1">
    <property type="entry name" value="QUINONE OXIDOREDUCTASE"/>
    <property type="match status" value="1"/>
</dbReference>
<dbReference type="GO" id="GO:0008270">
    <property type="term" value="F:zinc ion binding"/>
    <property type="evidence" value="ECO:0007669"/>
    <property type="project" value="InterPro"/>
</dbReference>
<evidence type="ECO:0000256" key="3">
    <source>
        <dbReference type="ARBA" id="ARBA00022490"/>
    </source>
</evidence>
<dbReference type="OrthoDB" id="3727682at2"/>
<comment type="caution">
    <text evidence="7">The sequence shown here is derived from an EMBL/GenBank/DDBJ whole genome shotgun (WGS) entry which is preliminary data.</text>
</comment>
<evidence type="ECO:0000256" key="1">
    <source>
        <dbReference type="ARBA" id="ARBA00004496"/>
    </source>
</evidence>
<dbReference type="InterPro" id="IPR051603">
    <property type="entry name" value="Zinc-ADH_QOR/CCCR"/>
</dbReference>
<dbReference type="Pfam" id="PF13602">
    <property type="entry name" value="ADH_zinc_N_2"/>
    <property type="match status" value="1"/>
</dbReference>
<dbReference type="GO" id="GO:0016491">
    <property type="term" value="F:oxidoreductase activity"/>
    <property type="evidence" value="ECO:0007669"/>
    <property type="project" value="InterPro"/>
</dbReference>
<dbReference type="InterPro" id="IPR011032">
    <property type="entry name" value="GroES-like_sf"/>
</dbReference>
<keyword evidence="5" id="KW-0694">RNA-binding</keyword>
<evidence type="ECO:0000256" key="5">
    <source>
        <dbReference type="ARBA" id="ARBA00022884"/>
    </source>
</evidence>
<accession>A0A495JHZ4</accession>
<keyword evidence="8" id="KW-1185">Reference proteome</keyword>
<proteinExistence type="predicted"/>
<dbReference type="InterPro" id="IPR020843">
    <property type="entry name" value="ER"/>
</dbReference>
<dbReference type="CDD" id="cd05289">
    <property type="entry name" value="MDR_like_2"/>
    <property type="match status" value="1"/>
</dbReference>
<protein>
    <submittedName>
        <fullName evidence="7">NADPH:quinone reductase-like Zn-dependent oxidoreductase</fullName>
    </submittedName>
</protein>
<dbReference type="EMBL" id="RBKT01000001">
    <property type="protein sequence ID" value="RKR88670.1"/>
    <property type="molecule type" value="Genomic_DNA"/>
</dbReference>
<evidence type="ECO:0000259" key="6">
    <source>
        <dbReference type="SMART" id="SM00829"/>
    </source>
</evidence>
<keyword evidence="3" id="KW-0963">Cytoplasm</keyword>
<sequence length="304" mass="32047">MKAVQFTEYGEPDVLQMAEVPEPHAGAGQIRVTVRAIGVNPWDWKVRSGAMRQFLPIDFPYIPGGEVSGVVDEIGDGVTGFSVGDEVFGFAVGAAYAEYAVLAQDHFAQKPPALPWPEAAALPTAAETASRVLDQLGVVDGQTVLVNGAAGGVGLAAVQLARFRGATVIGTASEPNHDFLRSLGVTPVSYGEGLVERVREIASAGVDRAFDVAGKGGLPDLIELAHGTDNVMTIADPDAQKYGVRFSSGRSKNPFPALDQVARLVEQDTFTLPVAETFPLERVADAHRISQAGHIRGKLILLPA</sequence>
<dbReference type="InterPro" id="IPR036291">
    <property type="entry name" value="NAD(P)-bd_dom_sf"/>
</dbReference>
<dbReference type="PROSITE" id="PS01162">
    <property type="entry name" value="QOR_ZETA_CRYSTAL"/>
    <property type="match status" value="1"/>
</dbReference>
<comment type="subunit">
    <text evidence="2">Homotetramer.</text>
</comment>
<dbReference type="Proteomes" id="UP000277671">
    <property type="component" value="Unassembled WGS sequence"/>
</dbReference>
<comment type="subcellular location">
    <subcellularLocation>
        <location evidence="1">Cytoplasm</location>
    </subcellularLocation>
</comment>
<feature type="domain" description="Enoyl reductase (ER)" evidence="6">
    <location>
        <begin position="10"/>
        <end position="301"/>
    </location>
</feature>
<dbReference type="InterPro" id="IPR013154">
    <property type="entry name" value="ADH-like_N"/>
</dbReference>
<dbReference type="SUPFAM" id="SSF51735">
    <property type="entry name" value="NAD(P)-binding Rossmann-fold domains"/>
    <property type="match status" value="1"/>
</dbReference>
<evidence type="ECO:0000313" key="7">
    <source>
        <dbReference type="EMBL" id="RKR88670.1"/>
    </source>
</evidence>
<dbReference type="GO" id="GO:0005737">
    <property type="term" value="C:cytoplasm"/>
    <property type="evidence" value="ECO:0007669"/>
    <property type="project" value="UniProtKB-SubCell"/>
</dbReference>
<dbReference type="Pfam" id="PF08240">
    <property type="entry name" value="ADH_N"/>
    <property type="match status" value="1"/>
</dbReference>
<dbReference type="InterPro" id="IPR002364">
    <property type="entry name" value="Quin_OxRdtase/zeta-crystal_CS"/>
</dbReference>
<reference evidence="7 8" key="1">
    <citation type="submission" date="2018-10" db="EMBL/GenBank/DDBJ databases">
        <title>Sequencing the genomes of 1000 actinobacteria strains.</title>
        <authorList>
            <person name="Klenk H.-P."/>
        </authorList>
    </citation>
    <scope>NUCLEOTIDE SEQUENCE [LARGE SCALE GENOMIC DNA]</scope>
    <source>
        <strain evidence="7 8">DSM 45175</strain>
    </source>
</reference>
<organism evidence="7 8">
    <name type="scientific">Micromonospora pisi</name>
    <dbReference type="NCBI Taxonomy" id="589240"/>
    <lineage>
        <taxon>Bacteria</taxon>
        <taxon>Bacillati</taxon>
        <taxon>Actinomycetota</taxon>
        <taxon>Actinomycetes</taxon>
        <taxon>Micromonosporales</taxon>
        <taxon>Micromonosporaceae</taxon>
        <taxon>Micromonospora</taxon>
    </lineage>
</organism>
<evidence type="ECO:0000256" key="4">
    <source>
        <dbReference type="ARBA" id="ARBA00022857"/>
    </source>
</evidence>
<evidence type="ECO:0000256" key="2">
    <source>
        <dbReference type="ARBA" id="ARBA00011881"/>
    </source>
</evidence>
<name>A0A495JHZ4_9ACTN</name>
<evidence type="ECO:0000313" key="8">
    <source>
        <dbReference type="Proteomes" id="UP000277671"/>
    </source>
</evidence>
<dbReference type="SUPFAM" id="SSF50129">
    <property type="entry name" value="GroES-like"/>
    <property type="match status" value="1"/>
</dbReference>
<dbReference type="RefSeq" id="WP_121157265.1">
    <property type="nucleotide sequence ID" value="NZ_RBKT01000001.1"/>
</dbReference>
<dbReference type="AlphaFoldDB" id="A0A495JHZ4"/>
<keyword evidence="4" id="KW-0521">NADP</keyword>
<gene>
    <name evidence="7" type="ORF">BDK92_2999</name>
</gene>
<dbReference type="Gene3D" id="3.90.180.10">
    <property type="entry name" value="Medium-chain alcohol dehydrogenases, catalytic domain"/>
    <property type="match status" value="1"/>
</dbReference>